<dbReference type="EMBL" id="JANAKD010002984">
    <property type="protein sequence ID" value="KAJ3472612.1"/>
    <property type="molecule type" value="Genomic_DNA"/>
</dbReference>
<proteinExistence type="predicted"/>
<gene>
    <name evidence="1" type="ORF">NLG97_g10847</name>
</gene>
<name>A0ACC1QC13_9HYPO</name>
<comment type="caution">
    <text evidence="1">The sequence shown here is derived from an EMBL/GenBank/DDBJ whole genome shotgun (WGS) entry which is preliminary data.</text>
</comment>
<evidence type="ECO:0000313" key="1">
    <source>
        <dbReference type="EMBL" id="KAJ3472612.1"/>
    </source>
</evidence>
<dbReference type="Proteomes" id="UP001148737">
    <property type="component" value="Unassembled WGS sequence"/>
</dbReference>
<evidence type="ECO:0000313" key="2">
    <source>
        <dbReference type="Proteomes" id="UP001148737"/>
    </source>
</evidence>
<organism evidence="1 2">
    <name type="scientific">Lecanicillium saksenae</name>
    <dbReference type="NCBI Taxonomy" id="468837"/>
    <lineage>
        <taxon>Eukaryota</taxon>
        <taxon>Fungi</taxon>
        <taxon>Dikarya</taxon>
        <taxon>Ascomycota</taxon>
        <taxon>Pezizomycotina</taxon>
        <taxon>Sordariomycetes</taxon>
        <taxon>Hypocreomycetidae</taxon>
        <taxon>Hypocreales</taxon>
        <taxon>Cordycipitaceae</taxon>
        <taxon>Lecanicillium</taxon>
    </lineage>
</organism>
<reference evidence="1" key="1">
    <citation type="submission" date="2022-07" db="EMBL/GenBank/DDBJ databases">
        <title>Genome Sequence of Lecanicillium saksenae.</title>
        <authorList>
            <person name="Buettner E."/>
        </authorList>
    </citation>
    <scope>NUCLEOTIDE SEQUENCE</scope>
    <source>
        <strain evidence="1">VT-O1</strain>
    </source>
</reference>
<keyword evidence="2" id="KW-1185">Reference proteome</keyword>
<sequence length="461" mass="52137">MHSFRLASQTCPKHQQKNITDDEQLLITSPCLYSVVTTHSANSIGPHVDYHGEALISMLRRYSPNLRHLWARRTQSGENLGTEKPPWSGFFPDVPAQFQETTGPPSRIGRLDSLILGGDSISLDAYMRATDFRRLSGLHIMGPVEDRMMRELVLLGQNRTPTSLESLSLTVSCDAGIQATDLASEFLLCVPPLRYLCFDAEAAAAEGVLYAAFTRHGQTLRTLCIKVAEPSAQLLKGLQLYCPQLRQLMITLPRKPGDEHEARMYRTLGKLSHLERLTVSLSFPLPCEKAADLGFRRSHSDEECVEHLKRTLPRFAVDAELAKSMFRTVATEQRRANAGKSSLERLCLRPRNVWREYPDVSDMQGPTFSDMAEWIARSWTCRPRRWTDSPPPRDENDETLAHGFDLIAERCFIEPSDEYLRDEMEDIMWNGITGQAWKGLWSDAGDDWLDSWSSIPILGSD</sequence>
<accession>A0ACC1QC13</accession>
<protein>
    <submittedName>
        <fullName evidence="1">Uncharacterized protein</fullName>
    </submittedName>
</protein>